<dbReference type="EMBL" id="QZJZ01000047">
    <property type="protein sequence ID" value="RJP59517.1"/>
    <property type="molecule type" value="Genomic_DNA"/>
</dbReference>
<evidence type="ECO:0000313" key="4">
    <source>
        <dbReference type="EMBL" id="RJP59517.1"/>
    </source>
</evidence>
<evidence type="ECO:0000256" key="1">
    <source>
        <dbReference type="SAM" id="Coils"/>
    </source>
</evidence>
<dbReference type="Gene3D" id="1.10.287.1490">
    <property type="match status" value="1"/>
</dbReference>
<name>A0A3A4R9R5_9BACT</name>
<evidence type="ECO:0000313" key="5">
    <source>
        <dbReference type="Proteomes" id="UP000266426"/>
    </source>
</evidence>
<dbReference type="InterPro" id="IPR056003">
    <property type="entry name" value="CT398_CC_hairpin"/>
</dbReference>
<proteinExistence type="predicted"/>
<dbReference type="PANTHER" id="PTHR39082:SF1">
    <property type="entry name" value="SCAVENGER RECEPTOR CLASS A MEMBER 3"/>
    <property type="match status" value="1"/>
</dbReference>
<comment type="caution">
    <text evidence="4">The sequence shown here is derived from an EMBL/GenBank/DDBJ whole genome shotgun (WGS) entry which is preliminary data.</text>
</comment>
<dbReference type="InterPro" id="IPR052376">
    <property type="entry name" value="Oxidative_Scav/Glycosyltrans"/>
</dbReference>
<feature type="domain" description="CT398-like coiled coil hairpin" evidence="3">
    <location>
        <begin position="11"/>
        <end position="185"/>
    </location>
</feature>
<sequence>MIKQLFLLRDLQEIDLRIFTLRKKQTSLPENLQSLKKDVDQKRKALDQASHKARELKVEQKSLENELESHKNTAVKYKNQSSQIKSNDQYKALMLEIAIIEKKIAAVEDAILEQMLKTESAEDEVKQAQAALKSCEERLKSGEEKINIEIQQVDEQINKIKAERNELSRKVDPKSLNLYERILQNKREELAVVPLEGNTCQGCHMKVTPNDVNEVHKGHRIVICENCSRILYSLPESI</sequence>
<feature type="domain" description="C4-type zinc ribbon" evidence="2">
    <location>
        <begin position="199"/>
        <end position="231"/>
    </location>
</feature>
<dbReference type="AlphaFoldDB" id="A0A3A4R9R5"/>
<organism evidence="4 5">
    <name type="scientific">Candidatus Auribacter fodinae</name>
    <dbReference type="NCBI Taxonomy" id="2093366"/>
    <lineage>
        <taxon>Bacteria</taxon>
        <taxon>Pseudomonadati</taxon>
        <taxon>Candidatus Auribacterota</taxon>
        <taxon>Candidatus Auribacteria</taxon>
        <taxon>Candidatus Auribacterales</taxon>
        <taxon>Candidatus Auribacteraceae</taxon>
        <taxon>Candidatus Auribacter</taxon>
    </lineage>
</organism>
<reference evidence="4 5" key="1">
    <citation type="journal article" date="2017" name="ISME J.">
        <title>Energy and carbon metabolisms in a deep terrestrial subsurface fluid microbial community.</title>
        <authorList>
            <person name="Momper L."/>
            <person name="Jungbluth S.P."/>
            <person name="Lee M.D."/>
            <person name="Amend J.P."/>
        </authorList>
    </citation>
    <scope>NUCLEOTIDE SEQUENCE [LARGE SCALE GENOMIC DNA]</scope>
    <source>
        <strain evidence="4">SURF_26</strain>
    </source>
</reference>
<dbReference type="Pfam" id="PF02591">
    <property type="entry name" value="Zn_ribbon_9"/>
    <property type="match status" value="1"/>
</dbReference>
<dbReference type="PANTHER" id="PTHR39082">
    <property type="entry name" value="PHOSPHOLIPASE C-BETA-2-RELATED"/>
    <property type="match status" value="1"/>
</dbReference>
<protein>
    <submittedName>
        <fullName evidence="4">Uncharacterized protein</fullName>
    </submittedName>
</protein>
<keyword evidence="1" id="KW-0175">Coiled coil</keyword>
<gene>
    <name evidence="4" type="ORF">C4541_05695</name>
</gene>
<feature type="coiled-coil region" evidence="1">
    <location>
        <begin position="32"/>
        <end position="170"/>
    </location>
</feature>
<evidence type="ECO:0000259" key="2">
    <source>
        <dbReference type="Pfam" id="PF02591"/>
    </source>
</evidence>
<dbReference type="InterPro" id="IPR003743">
    <property type="entry name" value="Zf-RING_7"/>
</dbReference>
<dbReference type="Pfam" id="PF24481">
    <property type="entry name" value="CT398_CC"/>
    <property type="match status" value="1"/>
</dbReference>
<dbReference type="Proteomes" id="UP000266426">
    <property type="component" value="Unassembled WGS sequence"/>
</dbReference>
<accession>A0A3A4R9R5</accession>
<evidence type="ECO:0000259" key="3">
    <source>
        <dbReference type="Pfam" id="PF24481"/>
    </source>
</evidence>